<evidence type="ECO:0000256" key="1">
    <source>
        <dbReference type="SAM" id="SignalP"/>
    </source>
</evidence>
<dbReference type="AlphaFoldDB" id="A0A5M3XFS6"/>
<keyword evidence="3" id="KW-1185">Reference proteome</keyword>
<name>A0A5M3XFS6_9ACTN</name>
<accession>A0A5M3XFS6</accession>
<dbReference type="EMBL" id="BLAF01000012">
    <property type="protein sequence ID" value="GES19496.1"/>
    <property type="molecule type" value="Genomic_DNA"/>
</dbReference>
<protein>
    <recommendedName>
        <fullName evidence="4">Lipoprotein</fullName>
    </recommendedName>
</protein>
<dbReference type="PROSITE" id="PS51257">
    <property type="entry name" value="PROKAR_LIPOPROTEIN"/>
    <property type="match status" value="1"/>
</dbReference>
<sequence>MRLKITLPVLALLATGVACIPMLPSAPYQAGKVGLTVDADGHLTVVLAWCEGATPEDVHVNHPESPSGVALADTFGDYHLVTDAEYRAPDLDGGLVATFRLNLPDNGWTAEPGPPTLKPGVMYFLGAGRGRGVDRINAMGVQFTTDDLKQLTPGQVLVQRTREVPLPTPIDEASIGIVFYSGPISQQQFNQEGQNPADCQPFA</sequence>
<gene>
    <name evidence="2" type="ORF">Aple_023920</name>
</gene>
<evidence type="ECO:0000313" key="3">
    <source>
        <dbReference type="Proteomes" id="UP000377595"/>
    </source>
</evidence>
<keyword evidence="1" id="KW-0732">Signal</keyword>
<comment type="caution">
    <text evidence="2">The sequence shown here is derived from an EMBL/GenBank/DDBJ whole genome shotgun (WGS) entry which is preliminary data.</text>
</comment>
<proteinExistence type="predicted"/>
<dbReference type="OrthoDB" id="3538778at2"/>
<dbReference type="Proteomes" id="UP000377595">
    <property type="component" value="Unassembled WGS sequence"/>
</dbReference>
<feature type="signal peptide" evidence="1">
    <location>
        <begin position="1"/>
        <end position="20"/>
    </location>
</feature>
<dbReference type="RefSeq" id="WP_155344587.1">
    <property type="nucleotide sequence ID" value="NZ_BAAAHM010000022.1"/>
</dbReference>
<feature type="chain" id="PRO_5039523310" description="Lipoprotein" evidence="1">
    <location>
        <begin position="21"/>
        <end position="203"/>
    </location>
</feature>
<reference evidence="2 3" key="1">
    <citation type="submission" date="2019-10" db="EMBL/GenBank/DDBJ databases">
        <title>Whole genome shotgun sequence of Acrocarpospora pleiomorpha NBRC 16267.</title>
        <authorList>
            <person name="Ichikawa N."/>
            <person name="Kimura A."/>
            <person name="Kitahashi Y."/>
            <person name="Komaki H."/>
            <person name="Oguchi A."/>
        </authorList>
    </citation>
    <scope>NUCLEOTIDE SEQUENCE [LARGE SCALE GENOMIC DNA]</scope>
    <source>
        <strain evidence="2 3">NBRC 16267</strain>
    </source>
</reference>
<evidence type="ECO:0000313" key="2">
    <source>
        <dbReference type="EMBL" id="GES19496.1"/>
    </source>
</evidence>
<organism evidence="2 3">
    <name type="scientific">Acrocarpospora pleiomorpha</name>
    <dbReference type="NCBI Taxonomy" id="90975"/>
    <lineage>
        <taxon>Bacteria</taxon>
        <taxon>Bacillati</taxon>
        <taxon>Actinomycetota</taxon>
        <taxon>Actinomycetes</taxon>
        <taxon>Streptosporangiales</taxon>
        <taxon>Streptosporangiaceae</taxon>
        <taxon>Acrocarpospora</taxon>
    </lineage>
</organism>
<evidence type="ECO:0008006" key="4">
    <source>
        <dbReference type="Google" id="ProtNLM"/>
    </source>
</evidence>